<name>A0A423PJD0_9GAMM</name>
<dbReference type="InterPro" id="IPR045214">
    <property type="entry name" value="Surf1/Surf4"/>
</dbReference>
<dbReference type="PROSITE" id="PS50895">
    <property type="entry name" value="SURF1"/>
    <property type="match status" value="1"/>
</dbReference>
<keyword evidence="4 6" id="KW-1133">Transmembrane helix</keyword>
<gene>
    <name evidence="7" type="ORF">SAOR_11955</name>
</gene>
<dbReference type="InterPro" id="IPR002994">
    <property type="entry name" value="Surf1/Shy1"/>
</dbReference>
<keyword evidence="8" id="KW-1185">Reference proteome</keyword>
<feature type="transmembrane region" description="Helical" evidence="6">
    <location>
        <begin position="281"/>
        <end position="303"/>
    </location>
</feature>
<evidence type="ECO:0000313" key="8">
    <source>
        <dbReference type="Proteomes" id="UP000283993"/>
    </source>
</evidence>
<evidence type="ECO:0000256" key="2">
    <source>
        <dbReference type="ARBA" id="ARBA00007165"/>
    </source>
</evidence>
<dbReference type="EMBL" id="AYKH01000029">
    <property type="protein sequence ID" value="ROO25695.1"/>
    <property type="molecule type" value="Genomic_DNA"/>
</dbReference>
<evidence type="ECO:0000256" key="3">
    <source>
        <dbReference type="ARBA" id="ARBA00022692"/>
    </source>
</evidence>
<organism evidence="7 8">
    <name type="scientific">Salinisphaera orenii MK-B5</name>
    <dbReference type="NCBI Taxonomy" id="856730"/>
    <lineage>
        <taxon>Bacteria</taxon>
        <taxon>Pseudomonadati</taxon>
        <taxon>Pseudomonadota</taxon>
        <taxon>Gammaproteobacteria</taxon>
        <taxon>Salinisphaerales</taxon>
        <taxon>Salinisphaeraceae</taxon>
        <taxon>Salinisphaera</taxon>
    </lineage>
</organism>
<accession>A0A423PJD0</accession>
<keyword evidence="3 6" id="KW-0812">Transmembrane</keyword>
<keyword evidence="6" id="KW-1003">Cell membrane</keyword>
<comment type="similarity">
    <text evidence="2 6">Belongs to the SURF1 family.</text>
</comment>
<evidence type="ECO:0000256" key="6">
    <source>
        <dbReference type="RuleBase" id="RU363076"/>
    </source>
</evidence>
<keyword evidence="5 6" id="KW-0472">Membrane</keyword>
<proteinExistence type="inferred from homology"/>
<evidence type="ECO:0000256" key="4">
    <source>
        <dbReference type="ARBA" id="ARBA00022989"/>
    </source>
</evidence>
<evidence type="ECO:0000313" key="7">
    <source>
        <dbReference type="EMBL" id="ROO25695.1"/>
    </source>
</evidence>
<dbReference type="Pfam" id="PF02104">
    <property type="entry name" value="SURF1"/>
    <property type="match status" value="1"/>
</dbReference>
<sequence length="309" mass="33866">MRCGGDIAAGGERIARRGRTPLQRSAPAGVSSAGTFALTVGAIVAVPPLSDAHAVDRPLMKIGRYRFAPPWWGLLLFAIAATLFSALGAWQIQRAHYKESLVAAQQAAREAGLTRMRPERAAAEGDARVSDLQYGRRYIAEGRYDGAHQILLRDQMHGQTVGYRVWTPLILDGGIRVMVDRGWVPDRERDTRPDPPAPVGPVRIQGFWRSFPQPPLQWGVQQACEARGWPRDLSYPGAATVRCQYEAPVVDGLLLLDPADPHGFVRDWDEDLVGLSPFGHYAYASQWFLAAVGAGVILVVVNLRRDGDA</sequence>
<comment type="caution">
    <text evidence="7">The sequence shown here is derived from an EMBL/GenBank/DDBJ whole genome shotgun (WGS) entry which is preliminary data.</text>
</comment>
<feature type="transmembrane region" description="Helical" evidence="6">
    <location>
        <begin position="70"/>
        <end position="90"/>
    </location>
</feature>
<dbReference type="AlphaFoldDB" id="A0A423PJD0"/>
<dbReference type="PANTHER" id="PTHR23427:SF2">
    <property type="entry name" value="SURFEIT LOCUS PROTEIN 1"/>
    <property type="match status" value="1"/>
</dbReference>
<dbReference type="GO" id="GO:0005886">
    <property type="term" value="C:plasma membrane"/>
    <property type="evidence" value="ECO:0007669"/>
    <property type="project" value="UniProtKB-SubCell"/>
</dbReference>
<dbReference type="Proteomes" id="UP000283993">
    <property type="component" value="Unassembled WGS sequence"/>
</dbReference>
<evidence type="ECO:0000256" key="5">
    <source>
        <dbReference type="ARBA" id="ARBA00023136"/>
    </source>
</evidence>
<evidence type="ECO:0000256" key="1">
    <source>
        <dbReference type="ARBA" id="ARBA00004370"/>
    </source>
</evidence>
<comment type="subcellular location">
    <subcellularLocation>
        <location evidence="6">Cell membrane</location>
        <topology evidence="6">Multi-pass membrane protein</topology>
    </subcellularLocation>
    <subcellularLocation>
        <location evidence="1">Membrane</location>
    </subcellularLocation>
</comment>
<protein>
    <recommendedName>
        <fullName evidence="6">SURF1-like protein</fullName>
    </recommendedName>
</protein>
<reference evidence="7 8" key="1">
    <citation type="submission" date="2013-10" db="EMBL/GenBank/DDBJ databases">
        <title>Salinisphaera orenii MK-B5 Genome Sequencing.</title>
        <authorList>
            <person name="Lai Q."/>
            <person name="Li C."/>
            <person name="Shao Z."/>
        </authorList>
    </citation>
    <scope>NUCLEOTIDE SEQUENCE [LARGE SCALE GENOMIC DNA]</scope>
    <source>
        <strain evidence="7 8">MK-B5</strain>
    </source>
</reference>
<dbReference type="CDD" id="cd06662">
    <property type="entry name" value="SURF1"/>
    <property type="match status" value="1"/>
</dbReference>
<dbReference type="PANTHER" id="PTHR23427">
    <property type="entry name" value="SURFEIT LOCUS PROTEIN"/>
    <property type="match status" value="1"/>
</dbReference>